<gene>
    <name evidence="3" type="ORF">FHR98_000518</name>
</gene>
<feature type="domain" description="Pyrroline-5-carboxylate reductase catalytic N-terminal" evidence="2">
    <location>
        <begin position="8"/>
        <end position="104"/>
    </location>
</feature>
<dbReference type="GO" id="GO:0006740">
    <property type="term" value="P:NADPH regeneration"/>
    <property type="evidence" value="ECO:0007669"/>
    <property type="project" value="InterPro"/>
</dbReference>
<evidence type="ECO:0000259" key="2">
    <source>
        <dbReference type="Pfam" id="PF03807"/>
    </source>
</evidence>
<dbReference type="InterPro" id="IPR051267">
    <property type="entry name" value="STEAP_metalloreductase"/>
</dbReference>
<dbReference type="Gene3D" id="3.40.50.720">
    <property type="entry name" value="NAD(P)-binding Rossmann-like Domain"/>
    <property type="match status" value="1"/>
</dbReference>
<dbReference type="Pfam" id="PF03807">
    <property type="entry name" value="F420_oxidored"/>
    <property type="match status" value="1"/>
</dbReference>
<dbReference type="GO" id="GO:0008823">
    <property type="term" value="F:cupric reductase (NADH) activity"/>
    <property type="evidence" value="ECO:0007669"/>
    <property type="project" value="TreeGrafter"/>
</dbReference>
<comment type="caution">
    <text evidence="3">The sequence shown here is derived from an EMBL/GenBank/DDBJ whole genome shotgun (WGS) entry which is preliminary data.</text>
</comment>
<evidence type="ECO:0000313" key="4">
    <source>
        <dbReference type="Proteomes" id="UP000581135"/>
    </source>
</evidence>
<evidence type="ECO:0000313" key="3">
    <source>
        <dbReference type="EMBL" id="MBB3064253.1"/>
    </source>
</evidence>
<keyword evidence="4" id="KW-1185">Reference proteome</keyword>
<dbReference type="NCBIfam" id="TIGR01915">
    <property type="entry name" value="npdG"/>
    <property type="match status" value="1"/>
</dbReference>
<dbReference type="GO" id="GO:0016651">
    <property type="term" value="F:oxidoreductase activity, acting on NAD(P)H"/>
    <property type="evidence" value="ECO:0007669"/>
    <property type="project" value="InterPro"/>
</dbReference>
<dbReference type="GO" id="GO:0015677">
    <property type="term" value="P:copper ion import"/>
    <property type="evidence" value="ECO:0007669"/>
    <property type="project" value="TreeGrafter"/>
</dbReference>
<dbReference type="SUPFAM" id="SSF51735">
    <property type="entry name" value="NAD(P)-binding Rossmann-fold domains"/>
    <property type="match status" value="1"/>
</dbReference>
<dbReference type="InterPro" id="IPR036291">
    <property type="entry name" value="NAD(P)-bd_dom_sf"/>
</dbReference>
<dbReference type="AlphaFoldDB" id="A0A839STL4"/>
<dbReference type="PANTHER" id="PTHR14239:SF0">
    <property type="entry name" value="F420-DEPENDENT NADP REDUCTASE"/>
    <property type="match status" value="1"/>
</dbReference>
<dbReference type="Proteomes" id="UP000581135">
    <property type="component" value="Unassembled WGS sequence"/>
</dbReference>
<reference evidence="3 4" key="1">
    <citation type="submission" date="2020-08" db="EMBL/GenBank/DDBJ databases">
        <title>Genomic Encyclopedia of Type Strains, Phase III (KMG-III): the genomes of soil and plant-associated and newly described type strains.</title>
        <authorList>
            <person name="Whitman W."/>
        </authorList>
    </citation>
    <scope>NUCLEOTIDE SEQUENCE [LARGE SCALE GENOMIC DNA]</scope>
    <source>
        <strain evidence="3 4">CECT 8803</strain>
    </source>
</reference>
<dbReference type="GO" id="GO:0070967">
    <property type="term" value="F:coenzyme F420 binding"/>
    <property type="evidence" value="ECO:0007669"/>
    <property type="project" value="InterPro"/>
</dbReference>
<evidence type="ECO:0000256" key="1">
    <source>
        <dbReference type="ARBA" id="ARBA00023002"/>
    </source>
</evidence>
<dbReference type="InterPro" id="IPR010185">
    <property type="entry name" value="NpdG"/>
</dbReference>
<name>A0A839STL4_9PROT</name>
<proteinExistence type="predicted"/>
<dbReference type="GO" id="GO:0052851">
    <property type="term" value="F:ferric-chelate reductase (NADPH) activity"/>
    <property type="evidence" value="ECO:0007669"/>
    <property type="project" value="TreeGrafter"/>
</dbReference>
<dbReference type="GO" id="GO:0005886">
    <property type="term" value="C:plasma membrane"/>
    <property type="evidence" value="ECO:0007669"/>
    <property type="project" value="TreeGrafter"/>
</dbReference>
<protein>
    <recommendedName>
        <fullName evidence="2">Pyrroline-5-carboxylate reductase catalytic N-terminal domain-containing protein</fullName>
    </recommendedName>
</protein>
<accession>A0A839STL4</accession>
<dbReference type="PANTHER" id="PTHR14239">
    <property type="entry name" value="DUDULIN-RELATED"/>
    <property type="match status" value="1"/>
</dbReference>
<dbReference type="RefSeq" id="WP_183415051.1">
    <property type="nucleotide sequence ID" value="NZ_JACHXA010000001.1"/>
</dbReference>
<organism evidence="3 4">
    <name type="scientific">Limibacillus halophilus</name>
    <dbReference type="NCBI Taxonomy" id="1579333"/>
    <lineage>
        <taxon>Bacteria</taxon>
        <taxon>Pseudomonadati</taxon>
        <taxon>Pseudomonadota</taxon>
        <taxon>Alphaproteobacteria</taxon>
        <taxon>Rhodospirillales</taxon>
        <taxon>Rhodovibrionaceae</taxon>
        <taxon>Limibacillus</taxon>
    </lineage>
</organism>
<dbReference type="EMBL" id="JACHXA010000001">
    <property type="protein sequence ID" value="MBB3064253.1"/>
    <property type="molecule type" value="Genomic_DNA"/>
</dbReference>
<keyword evidence="1" id="KW-0560">Oxidoreductase</keyword>
<dbReference type="GO" id="GO:0050661">
    <property type="term" value="F:NADP binding"/>
    <property type="evidence" value="ECO:0007669"/>
    <property type="project" value="InterPro"/>
</dbReference>
<sequence>MSSNKPSVAVIGGTGALGGGIAYRLTLAGYRVILGSRDAARAAEASQALNARVGGGMAVGASNRDAAEKCEVVILAVPFSTHEEILTDIAGQLEGKVVVDTTVPLVPPKVSTVQVTQTGSPAARTAEVLGDKAQVVSAMQNVAADKLASGEDVACDVLVTGNNGDAKATVITLITDMGMRGIDAGPLANSIAAEALTSILIGLNRRYKVKGAGIQITGLETAS</sequence>
<dbReference type="InterPro" id="IPR028939">
    <property type="entry name" value="P5C_Rdtase_cat_N"/>
</dbReference>